<dbReference type="AlphaFoldDB" id="A0A376ALR7"/>
<accession>A0A376ALR7</accession>
<dbReference type="InterPro" id="IPR007485">
    <property type="entry name" value="LPS_assembly_LptE"/>
</dbReference>
<keyword evidence="2" id="KW-1185">Reference proteome</keyword>
<reference evidence="2" key="1">
    <citation type="submission" date="2018-07" db="EMBL/GenBank/DDBJ databases">
        <authorList>
            <person name="Peiro R."/>
            <person name="Begona"/>
            <person name="Cbmso G."/>
            <person name="Lopez M."/>
            <person name="Gonzalez S."/>
        </authorList>
    </citation>
    <scope>NUCLEOTIDE SEQUENCE [LARGE SCALE GENOMIC DNA]</scope>
</reference>
<dbReference type="STRING" id="1336235.GCA_000518785_03713"/>
<sequence length="173" mass="18923">MSSDPFRVPARRTSLLICLGLSMHLASCQVRPLYDDTAATRENLGAIAYSDADDRVELEVRNQLIFMTGGGTGEPAAPQYRVDLKVESDLTGVMLEQSSDTARAGRVTVSADYTLERVSDNTVLKAGHRQVVSLVDFPAQEFAKLRAVRDAENRAARELAELIRADLAMVLGR</sequence>
<dbReference type="Proteomes" id="UP000254764">
    <property type="component" value="Unassembled WGS sequence"/>
</dbReference>
<dbReference type="Pfam" id="PF04390">
    <property type="entry name" value="LptE"/>
    <property type="match status" value="1"/>
</dbReference>
<dbReference type="Gene3D" id="3.30.160.150">
    <property type="entry name" value="Lipoprotein like domain"/>
    <property type="match status" value="1"/>
</dbReference>
<dbReference type="GO" id="GO:0043165">
    <property type="term" value="P:Gram-negative-bacterium-type cell outer membrane assembly"/>
    <property type="evidence" value="ECO:0007669"/>
    <property type="project" value="InterPro"/>
</dbReference>
<protein>
    <recommendedName>
        <fullName evidence="3">LPS-assembly lipoprotein LptE</fullName>
    </recommendedName>
</protein>
<name>A0A376ALR7_9HYPH</name>
<gene>
    <name evidence="1" type="ORF">RHIZ70_4460</name>
</gene>
<proteinExistence type="predicted"/>
<dbReference type="GO" id="GO:0019867">
    <property type="term" value="C:outer membrane"/>
    <property type="evidence" value="ECO:0007669"/>
    <property type="project" value="InterPro"/>
</dbReference>
<dbReference type="RefSeq" id="WP_235842249.1">
    <property type="nucleotide sequence ID" value="NZ_UEYP01000009.1"/>
</dbReference>
<dbReference type="EMBL" id="UEYP01000009">
    <property type="protein sequence ID" value="SSC68752.1"/>
    <property type="molecule type" value="Genomic_DNA"/>
</dbReference>
<evidence type="ECO:0008006" key="3">
    <source>
        <dbReference type="Google" id="ProtNLM"/>
    </source>
</evidence>
<organism evidence="1 2">
    <name type="scientific">Ciceribacter selenitireducens ATCC BAA-1503</name>
    <dbReference type="NCBI Taxonomy" id="1336235"/>
    <lineage>
        <taxon>Bacteria</taxon>
        <taxon>Pseudomonadati</taxon>
        <taxon>Pseudomonadota</taxon>
        <taxon>Alphaproteobacteria</taxon>
        <taxon>Hyphomicrobiales</taxon>
        <taxon>Rhizobiaceae</taxon>
        <taxon>Ciceribacter</taxon>
    </lineage>
</organism>
<evidence type="ECO:0000313" key="1">
    <source>
        <dbReference type="EMBL" id="SSC68752.1"/>
    </source>
</evidence>
<evidence type="ECO:0000313" key="2">
    <source>
        <dbReference type="Proteomes" id="UP000254764"/>
    </source>
</evidence>